<keyword evidence="6" id="KW-0732">Signal</keyword>
<evidence type="ECO:0000256" key="4">
    <source>
        <dbReference type="ARBA" id="ARBA00023002"/>
    </source>
</evidence>
<keyword evidence="2" id="KW-0847">Vitamin C</keyword>
<keyword evidence="4" id="KW-0560">Oxidoreductase</keyword>
<evidence type="ECO:0000313" key="10">
    <source>
        <dbReference type="Proteomes" id="UP000011087"/>
    </source>
</evidence>
<reference evidence="10" key="2">
    <citation type="submission" date="2012-11" db="EMBL/GenBank/DDBJ databases">
        <authorList>
            <person name="Kuo A."/>
            <person name="Curtis B.A."/>
            <person name="Tanifuji G."/>
            <person name="Burki F."/>
            <person name="Gruber A."/>
            <person name="Irimia M."/>
            <person name="Maruyama S."/>
            <person name="Arias M.C."/>
            <person name="Ball S.G."/>
            <person name="Gile G.H."/>
            <person name="Hirakawa Y."/>
            <person name="Hopkins J.F."/>
            <person name="Rensing S.A."/>
            <person name="Schmutz J."/>
            <person name="Symeonidi A."/>
            <person name="Elias M."/>
            <person name="Eveleigh R.J."/>
            <person name="Herman E.K."/>
            <person name="Klute M.J."/>
            <person name="Nakayama T."/>
            <person name="Obornik M."/>
            <person name="Reyes-Prieto A."/>
            <person name="Armbrust E.V."/>
            <person name="Aves S.J."/>
            <person name="Beiko R.G."/>
            <person name="Coutinho P."/>
            <person name="Dacks J.B."/>
            <person name="Durnford D.G."/>
            <person name="Fast N.M."/>
            <person name="Green B.R."/>
            <person name="Grisdale C."/>
            <person name="Hempe F."/>
            <person name="Henrissat B."/>
            <person name="Hoppner M.P."/>
            <person name="Ishida K.-I."/>
            <person name="Kim E."/>
            <person name="Koreny L."/>
            <person name="Kroth P.G."/>
            <person name="Liu Y."/>
            <person name="Malik S.-B."/>
            <person name="Maier U.G."/>
            <person name="McRose D."/>
            <person name="Mock T."/>
            <person name="Neilson J.A."/>
            <person name="Onodera N.T."/>
            <person name="Poole A.M."/>
            <person name="Pritham E.J."/>
            <person name="Richards T.A."/>
            <person name="Rocap G."/>
            <person name="Roy S.W."/>
            <person name="Sarai C."/>
            <person name="Schaack S."/>
            <person name="Shirato S."/>
            <person name="Slamovits C.H."/>
            <person name="Spencer D.F."/>
            <person name="Suzuki S."/>
            <person name="Worden A.Z."/>
            <person name="Zauner S."/>
            <person name="Barry K."/>
            <person name="Bell C."/>
            <person name="Bharti A.K."/>
            <person name="Crow J.A."/>
            <person name="Grimwood J."/>
            <person name="Kramer R."/>
            <person name="Lindquist E."/>
            <person name="Lucas S."/>
            <person name="Salamov A."/>
            <person name="McFadden G.I."/>
            <person name="Lane C.E."/>
            <person name="Keeling P.J."/>
            <person name="Gray M.W."/>
            <person name="Grigoriev I.V."/>
            <person name="Archibald J.M."/>
        </authorList>
    </citation>
    <scope>NUCLEOTIDE SEQUENCE</scope>
    <source>
        <strain evidence="10">CCMP2712</strain>
    </source>
</reference>
<evidence type="ECO:0000256" key="3">
    <source>
        <dbReference type="ARBA" id="ARBA00022964"/>
    </source>
</evidence>
<evidence type="ECO:0000259" key="7">
    <source>
        <dbReference type="SMART" id="SM00702"/>
    </source>
</evidence>
<dbReference type="OrthoDB" id="430522at2759"/>
<evidence type="ECO:0000313" key="8">
    <source>
        <dbReference type="EMBL" id="EKX44746.1"/>
    </source>
</evidence>
<reference evidence="9" key="3">
    <citation type="submission" date="2016-03" db="UniProtKB">
        <authorList>
            <consortium name="EnsemblProtists"/>
        </authorList>
    </citation>
    <scope>IDENTIFICATION</scope>
</reference>
<dbReference type="InterPro" id="IPR039558">
    <property type="entry name" value="TPA1/OFD1_N"/>
</dbReference>
<feature type="signal peptide" evidence="6">
    <location>
        <begin position="1"/>
        <end position="23"/>
    </location>
</feature>
<dbReference type="InterPro" id="IPR051842">
    <property type="entry name" value="uS12_prolyl_hydroxylase"/>
</dbReference>
<comment type="cofactor">
    <cofactor evidence="1">
        <name>L-ascorbate</name>
        <dbReference type="ChEBI" id="CHEBI:38290"/>
    </cofactor>
</comment>
<dbReference type="HOGENOM" id="CLU_017005_0_0_1"/>
<dbReference type="Pfam" id="PF13661">
    <property type="entry name" value="2OG-FeII_Oxy_4"/>
    <property type="match status" value="1"/>
</dbReference>
<name>L1J882_GUITC</name>
<dbReference type="GO" id="GO:0016706">
    <property type="term" value="F:2-oxoglutarate-dependent dioxygenase activity"/>
    <property type="evidence" value="ECO:0007669"/>
    <property type="project" value="InterPro"/>
</dbReference>
<feature type="domain" description="Prolyl 4-hydroxylase alpha subunit" evidence="7">
    <location>
        <begin position="74"/>
        <end position="270"/>
    </location>
</feature>
<dbReference type="PaxDb" id="55529-EKX44746"/>
<dbReference type="InterPro" id="IPR043044">
    <property type="entry name" value="TPA1/Ofd1_C"/>
</dbReference>
<evidence type="ECO:0000256" key="2">
    <source>
        <dbReference type="ARBA" id="ARBA00022896"/>
    </source>
</evidence>
<accession>L1J882</accession>
<dbReference type="STRING" id="905079.L1J882"/>
<proteinExistence type="predicted"/>
<dbReference type="EnsemblProtists" id="EKX44746">
    <property type="protein sequence ID" value="EKX44746"/>
    <property type="gene ID" value="GUITHDRAFT_139548"/>
</dbReference>
<dbReference type="RefSeq" id="XP_005831726.1">
    <property type="nucleotide sequence ID" value="XM_005831669.1"/>
</dbReference>
<dbReference type="InterPro" id="IPR006620">
    <property type="entry name" value="Pro_4_hyd_alph"/>
</dbReference>
<feature type="chain" id="PRO_5008770989" description="Prolyl 4-hydroxylase alpha subunit domain-containing protein" evidence="6">
    <location>
        <begin position="24"/>
        <end position="563"/>
    </location>
</feature>
<dbReference type="GO" id="GO:0031418">
    <property type="term" value="F:L-ascorbic acid binding"/>
    <property type="evidence" value="ECO:0007669"/>
    <property type="project" value="UniProtKB-KW"/>
</dbReference>
<evidence type="ECO:0000256" key="1">
    <source>
        <dbReference type="ARBA" id="ARBA00001961"/>
    </source>
</evidence>
<gene>
    <name evidence="8" type="ORF">GUITHDRAFT_139548</name>
</gene>
<dbReference type="EMBL" id="JH993003">
    <property type="protein sequence ID" value="EKX44746.1"/>
    <property type="molecule type" value="Genomic_DNA"/>
</dbReference>
<protein>
    <recommendedName>
        <fullName evidence="7">Prolyl 4-hydroxylase alpha subunit domain-containing protein</fullName>
    </recommendedName>
</protein>
<feature type="region of interest" description="Disordered" evidence="5">
    <location>
        <begin position="25"/>
        <end position="54"/>
    </location>
</feature>
<evidence type="ECO:0000256" key="6">
    <source>
        <dbReference type="SAM" id="SignalP"/>
    </source>
</evidence>
<dbReference type="PANTHER" id="PTHR12117:SF0">
    <property type="entry name" value="PROLYL 3-HYDROXYLASE OGFOD1"/>
    <property type="match status" value="1"/>
</dbReference>
<keyword evidence="3" id="KW-0223">Dioxygenase</keyword>
<dbReference type="InterPro" id="IPR019601">
    <property type="entry name" value="Oxoglutarate/Fe-dep_Oase_C"/>
</dbReference>
<dbReference type="SMART" id="SM00702">
    <property type="entry name" value="P4Hc"/>
    <property type="match status" value="1"/>
</dbReference>
<evidence type="ECO:0000313" key="9">
    <source>
        <dbReference type="EnsemblProtists" id="EKX44746"/>
    </source>
</evidence>
<dbReference type="GeneID" id="17301363"/>
<dbReference type="eggNOG" id="KOG3844">
    <property type="taxonomic scope" value="Eukaryota"/>
</dbReference>
<dbReference type="AlphaFoldDB" id="L1J882"/>
<dbReference type="KEGG" id="gtt:GUITHDRAFT_139548"/>
<evidence type="ECO:0000256" key="5">
    <source>
        <dbReference type="SAM" id="MobiDB-lite"/>
    </source>
</evidence>
<sequence>MVKAGILLFLYLLVVCMPNVSNGAHPDSDNSATGKRQAEFPVQSSSKSKKSSVESAISTLPSPIVDSIFSEEHRKALKNEYETSGPYPHCLIKTLCSEERLRAVHDELVNNLTANLKESDLFKVYQTCDLANLGRNGVMMDLAEKLPQLISLREAIYSQQFRELVKEVTGCGELSDQVDCATNLHTTSCHLLCHDDVIGTRKVSYIIYLTSPDEEWKEEDGGALELYPSAGEGIPKIEPSKVILPIFNSLAMFKEVYTEKPRMSIQGWFHGPKDTSTHSMATVNQLISKVDNEDPFHDYDDVAGDANAVLTEEDKEELSSFINSAYLKPDAIGKMLEKFQEESHILLYDFLSDDVIDCVRELCCEEDRRHKLGQGTIPKYEAGYGEGWEPIGPPHMRRYLKYDGQPAQPKKGSSVGAILQWLKQKFVSAPFLRFLKSFTSLKLLSSKGECRRFRPGLDYTVAHYGSICKQGRLNLVWCTVDDQYDGEKSIRKEKMSKQDKMDLWSSGDVGGFECYVEAEEETTAEASDVFKMDDDDGPLLQVLARSNTMSVVLQVGMLIMTTG</sequence>
<dbReference type="Pfam" id="PF10637">
    <property type="entry name" value="Ofd1_CTDD"/>
    <property type="match status" value="1"/>
</dbReference>
<reference evidence="8 10" key="1">
    <citation type="journal article" date="2012" name="Nature">
        <title>Algal genomes reveal evolutionary mosaicism and the fate of nucleomorphs.</title>
        <authorList>
            <consortium name="DOE Joint Genome Institute"/>
            <person name="Curtis B.A."/>
            <person name="Tanifuji G."/>
            <person name="Burki F."/>
            <person name="Gruber A."/>
            <person name="Irimia M."/>
            <person name="Maruyama S."/>
            <person name="Arias M.C."/>
            <person name="Ball S.G."/>
            <person name="Gile G.H."/>
            <person name="Hirakawa Y."/>
            <person name="Hopkins J.F."/>
            <person name="Kuo A."/>
            <person name="Rensing S.A."/>
            <person name="Schmutz J."/>
            <person name="Symeonidi A."/>
            <person name="Elias M."/>
            <person name="Eveleigh R.J."/>
            <person name="Herman E.K."/>
            <person name="Klute M.J."/>
            <person name="Nakayama T."/>
            <person name="Obornik M."/>
            <person name="Reyes-Prieto A."/>
            <person name="Armbrust E.V."/>
            <person name="Aves S.J."/>
            <person name="Beiko R.G."/>
            <person name="Coutinho P."/>
            <person name="Dacks J.B."/>
            <person name="Durnford D.G."/>
            <person name="Fast N.M."/>
            <person name="Green B.R."/>
            <person name="Grisdale C.J."/>
            <person name="Hempel F."/>
            <person name="Henrissat B."/>
            <person name="Hoppner M.P."/>
            <person name="Ishida K."/>
            <person name="Kim E."/>
            <person name="Koreny L."/>
            <person name="Kroth P.G."/>
            <person name="Liu Y."/>
            <person name="Malik S.B."/>
            <person name="Maier U.G."/>
            <person name="McRose D."/>
            <person name="Mock T."/>
            <person name="Neilson J.A."/>
            <person name="Onodera N.T."/>
            <person name="Poole A.M."/>
            <person name="Pritham E.J."/>
            <person name="Richards T.A."/>
            <person name="Rocap G."/>
            <person name="Roy S.W."/>
            <person name="Sarai C."/>
            <person name="Schaack S."/>
            <person name="Shirato S."/>
            <person name="Slamovits C.H."/>
            <person name="Spencer D.F."/>
            <person name="Suzuki S."/>
            <person name="Worden A.Z."/>
            <person name="Zauner S."/>
            <person name="Barry K."/>
            <person name="Bell C."/>
            <person name="Bharti A.K."/>
            <person name="Crow J.A."/>
            <person name="Grimwood J."/>
            <person name="Kramer R."/>
            <person name="Lindquist E."/>
            <person name="Lucas S."/>
            <person name="Salamov A."/>
            <person name="McFadden G.I."/>
            <person name="Lane C.E."/>
            <person name="Keeling P.J."/>
            <person name="Gray M.W."/>
            <person name="Grigoriev I.V."/>
            <person name="Archibald J.M."/>
        </authorList>
    </citation>
    <scope>NUCLEOTIDE SEQUENCE</scope>
    <source>
        <strain evidence="8 10">CCMP2712</strain>
    </source>
</reference>
<dbReference type="PANTHER" id="PTHR12117">
    <property type="entry name" value="HISTONE ACETYLTRANSFERASE COMPLEX"/>
    <property type="match status" value="1"/>
</dbReference>
<dbReference type="Gene3D" id="3.60.130.20">
    <property type="entry name" value="Oxoglutarate/iron-dependent oxygenase, C-terminal degradation domain"/>
    <property type="match status" value="1"/>
</dbReference>
<dbReference type="GO" id="GO:0005506">
    <property type="term" value="F:iron ion binding"/>
    <property type="evidence" value="ECO:0007669"/>
    <property type="project" value="InterPro"/>
</dbReference>
<keyword evidence="10" id="KW-1185">Reference proteome</keyword>
<dbReference type="Gene3D" id="2.60.120.620">
    <property type="entry name" value="q2cbj1_9rhob like domain"/>
    <property type="match status" value="1"/>
</dbReference>
<dbReference type="Proteomes" id="UP000011087">
    <property type="component" value="Unassembled WGS sequence"/>
</dbReference>
<dbReference type="OMA" id="GWYHIPQ"/>
<organism evidence="8">
    <name type="scientific">Guillardia theta (strain CCMP2712)</name>
    <name type="common">Cryptophyte</name>
    <dbReference type="NCBI Taxonomy" id="905079"/>
    <lineage>
        <taxon>Eukaryota</taxon>
        <taxon>Cryptophyceae</taxon>
        <taxon>Pyrenomonadales</taxon>
        <taxon>Geminigeraceae</taxon>
        <taxon>Guillardia</taxon>
    </lineage>
</organism>